<protein>
    <submittedName>
        <fullName evidence="8">Na/Pi cotransporter family protein</fullName>
    </submittedName>
</protein>
<evidence type="ECO:0000256" key="4">
    <source>
        <dbReference type="ARBA" id="ARBA00022989"/>
    </source>
</evidence>
<name>A0A7S8CBG1_9BACI</name>
<dbReference type="KEGG" id="mcui:G8O30_07910"/>
<evidence type="ECO:0000259" key="7">
    <source>
        <dbReference type="Pfam" id="PF01895"/>
    </source>
</evidence>
<reference evidence="8 9" key="1">
    <citation type="submission" date="2019-07" db="EMBL/GenBank/DDBJ databases">
        <title>Genome sequence of 2 isolates from Red Sea Mangroves.</title>
        <authorList>
            <person name="Sefrji F."/>
            <person name="Michoud G."/>
            <person name="Merlino G."/>
            <person name="Daffonchio D."/>
        </authorList>
    </citation>
    <scope>NUCLEOTIDE SEQUENCE [LARGE SCALE GENOMIC DNA]</scope>
    <source>
        <strain evidence="8 9">R1DC41</strain>
    </source>
</reference>
<dbReference type="RefSeq" id="WP_239674429.1">
    <property type="nucleotide sequence ID" value="NZ_CP049742.1"/>
</dbReference>
<dbReference type="GO" id="GO:0005436">
    <property type="term" value="F:sodium:phosphate symporter activity"/>
    <property type="evidence" value="ECO:0007669"/>
    <property type="project" value="InterPro"/>
</dbReference>
<dbReference type="PANTHER" id="PTHR10010">
    <property type="entry name" value="SOLUTE CARRIER FAMILY 34 SODIUM PHOSPHATE , MEMBER 2-RELATED"/>
    <property type="match status" value="1"/>
</dbReference>
<sequence length="545" mass="60009">MELPELSLQTILLYFAGGLGIFLFGLFYLIEVLQKQAGYRLRHILDRVTDHPLKGILAGMLLTIAIQSSSGTTVITVGLVSAGLLSFRQAIAVVLGANIGTTMTAFLIGIDLGEYSLGLIAIGTIALILNKKNVIGTWGKVAFSIGALFYGLELMGNSLEPVATFGRFTFFLENGMNQTFFGVVIGAVFTAILQSSSATIGILQEAYAARIVNIENALPILLGDNVGTTITAVLASIGASLKAKRVALFHVWFNIFGTCLFLLLFPVYLHVVSLAADVWNLNARMTIAFAHGIFNVTNVLLHIPFIGLIVYTVEKVFGKLEENKKTLEMDTLFIEQSPSIALGQAKNECVRMGSLSLQSLQTAREYFDTNSPKLADSVARMEEQINELDKKISDYLFMCSTVPLSLNESEKHSYLLESIRDFERIGDHVENIIELIDETQNSRLGLTPAAKEELENMFTQAIANVQNALYAFDFHDKQKARLVLEGEDKLDLMERKYRKGHIIRMNRGECNGQAGIVFVDMLNNLERIGDHSANIAEGVLQSKHL</sequence>
<feature type="transmembrane region" description="Helical" evidence="6">
    <location>
        <begin position="12"/>
        <end position="34"/>
    </location>
</feature>
<dbReference type="SUPFAM" id="SSF109755">
    <property type="entry name" value="PhoU-like"/>
    <property type="match status" value="1"/>
</dbReference>
<dbReference type="Pfam" id="PF01895">
    <property type="entry name" value="PhoU"/>
    <property type="match status" value="2"/>
</dbReference>
<dbReference type="Pfam" id="PF02690">
    <property type="entry name" value="Na_Pi_cotrans"/>
    <property type="match status" value="1"/>
</dbReference>
<gene>
    <name evidence="8" type="ORF">G8O30_07910</name>
</gene>
<evidence type="ECO:0000256" key="3">
    <source>
        <dbReference type="ARBA" id="ARBA00022692"/>
    </source>
</evidence>
<evidence type="ECO:0000256" key="2">
    <source>
        <dbReference type="ARBA" id="ARBA00022475"/>
    </source>
</evidence>
<evidence type="ECO:0000256" key="5">
    <source>
        <dbReference type="ARBA" id="ARBA00023136"/>
    </source>
</evidence>
<keyword evidence="9" id="KW-1185">Reference proteome</keyword>
<evidence type="ECO:0000313" key="9">
    <source>
        <dbReference type="Proteomes" id="UP000593626"/>
    </source>
</evidence>
<dbReference type="InterPro" id="IPR038078">
    <property type="entry name" value="PhoU-like_sf"/>
</dbReference>
<dbReference type="GO" id="GO:0005886">
    <property type="term" value="C:plasma membrane"/>
    <property type="evidence" value="ECO:0007669"/>
    <property type="project" value="UniProtKB-SubCell"/>
</dbReference>
<keyword evidence="2" id="KW-1003">Cell membrane</keyword>
<dbReference type="NCBIfam" id="NF037997">
    <property type="entry name" value="Na_Pi_symport"/>
    <property type="match status" value="1"/>
</dbReference>
<dbReference type="PANTHER" id="PTHR10010:SF46">
    <property type="entry name" value="SODIUM-DEPENDENT PHOSPHATE TRANSPORT PROTEIN 2B"/>
    <property type="match status" value="1"/>
</dbReference>
<proteinExistence type="predicted"/>
<dbReference type="InterPro" id="IPR003841">
    <property type="entry name" value="Na/Pi_transpt"/>
</dbReference>
<dbReference type="EMBL" id="CP049742">
    <property type="protein sequence ID" value="QPC46891.1"/>
    <property type="molecule type" value="Genomic_DNA"/>
</dbReference>
<accession>A0A7S8CBG1</accession>
<feature type="transmembrane region" description="Helical" evidence="6">
    <location>
        <begin position="179"/>
        <end position="203"/>
    </location>
</feature>
<comment type="subcellular location">
    <subcellularLocation>
        <location evidence="1">Cell membrane</location>
        <topology evidence="1">Multi-pass membrane protein</topology>
    </subcellularLocation>
</comment>
<evidence type="ECO:0000313" key="8">
    <source>
        <dbReference type="EMBL" id="QPC46891.1"/>
    </source>
</evidence>
<feature type="transmembrane region" description="Helical" evidence="6">
    <location>
        <begin position="55"/>
        <end position="85"/>
    </location>
</feature>
<evidence type="ECO:0000256" key="1">
    <source>
        <dbReference type="ARBA" id="ARBA00004651"/>
    </source>
</evidence>
<dbReference type="InterPro" id="IPR026022">
    <property type="entry name" value="PhoU_dom"/>
</dbReference>
<feature type="transmembrane region" description="Helical" evidence="6">
    <location>
        <begin position="246"/>
        <end position="269"/>
    </location>
</feature>
<evidence type="ECO:0000256" key="6">
    <source>
        <dbReference type="SAM" id="Phobius"/>
    </source>
</evidence>
<keyword evidence="3 6" id="KW-0812">Transmembrane</keyword>
<dbReference type="AlphaFoldDB" id="A0A7S8CBG1"/>
<feature type="domain" description="PhoU" evidence="7">
    <location>
        <begin position="455"/>
        <end position="537"/>
    </location>
</feature>
<feature type="transmembrane region" description="Helical" evidence="6">
    <location>
        <begin position="105"/>
        <end position="129"/>
    </location>
</feature>
<keyword evidence="4 6" id="KW-1133">Transmembrane helix</keyword>
<feature type="domain" description="PhoU" evidence="7">
    <location>
        <begin position="351"/>
        <end position="435"/>
    </location>
</feature>
<dbReference type="Proteomes" id="UP000593626">
    <property type="component" value="Chromosome"/>
</dbReference>
<dbReference type="GO" id="GO:0044341">
    <property type="term" value="P:sodium-dependent phosphate transport"/>
    <property type="evidence" value="ECO:0007669"/>
    <property type="project" value="InterPro"/>
</dbReference>
<feature type="transmembrane region" description="Helical" evidence="6">
    <location>
        <begin position="289"/>
        <end position="311"/>
    </location>
</feature>
<keyword evidence="5 6" id="KW-0472">Membrane</keyword>
<feature type="transmembrane region" description="Helical" evidence="6">
    <location>
        <begin position="141"/>
        <end position="159"/>
    </location>
</feature>
<organism evidence="8 9">
    <name type="scientific">Mangrovibacillus cuniculi</name>
    <dbReference type="NCBI Taxonomy" id="2593652"/>
    <lineage>
        <taxon>Bacteria</taxon>
        <taxon>Bacillati</taxon>
        <taxon>Bacillota</taxon>
        <taxon>Bacilli</taxon>
        <taxon>Bacillales</taxon>
        <taxon>Bacillaceae</taxon>
        <taxon>Mangrovibacillus</taxon>
    </lineage>
</organism>
<dbReference type="Gene3D" id="1.20.58.220">
    <property type="entry name" value="Phosphate transport system protein phou homolog 2, domain 2"/>
    <property type="match status" value="1"/>
</dbReference>